<organism evidence="5 6">
    <name type="scientific">Hydnum rufescens UP504</name>
    <dbReference type="NCBI Taxonomy" id="1448309"/>
    <lineage>
        <taxon>Eukaryota</taxon>
        <taxon>Fungi</taxon>
        <taxon>Dikarya</taxon>
        <taxon>Basidiomycota</taxon>
        <taxon>Agaricomycotina</taxon>
        <taxon>Agaricomycetes</taxon>
        <taxon>Cantharellales</taxon>
        <taxon>Hydnaceae</taxon>
        <taxon>Hydnum</taxon>
    </lineage>
</organism>
<evidence type="ECO:0000256" key="2">
    <source>
        <dbReference type="PROSITE-ProRule" id="PRU00192"/>
    </source>
</evidence>
<keyword evidence="1 2" id="KW-0728">SH3 domain</keyword>
<keyword evidence="6" id="KW-1185">Reference proteome</keyword>
<dbReference type="SMART" id="SM00326">
    <property type="entry name" value="SH3"/>
    <property type="match status" value="1"/>
</dbReference>
<dbReference type="Pfam" id="PF14604">
    <property type="entry name" value="SH3_9"/>
    <property type="match status" value="1"/>
</dbReference>
<evidence type="ECO:0000313" key="6">
    <source>
        <dbReference type="Proteomes" id="UP000886523"/>
    </source>
</evidence>
<evidence type="ECO:0000256" key="1">
    <source>
        <dbReference type="ARBA" id="ARBA00022443"/>
    </source>
</evidence>
<sequence>MTDGQKKDRGEKGDHMAKDLPLPPVPKEDEEEFTPYSETSAFPLPPSTPNSLSHNLPQTTYPSGQENPTLAYPSSATVHGGPQLRPESGPILLYSIPRDQDYTFSSVPPSFRPLSPIYNLPYSRVSQNLDDAKPTTSSPISPTYPEPPAPAVLPVPMPVSVTRASSPGNPAETIRAPLPITQNAYPVICTYIPSLLDELRVSVGDMVRVIKEYDDGWAYCERVGDPDGAAGVVPLECLDKSGVGPSPSTLVPPSPNDQGSERTSSRMSSSHIDFDNMHSGPVGA</sequence>
<feature type="compositionally biased region" description="Basic and acidic residues" evidence="3">
    <location>
        <begin position="1"/>
        <end position="18"/>
    </location>
</feature>
<dbReference type="Proteomes" id="UP000886523">
    <property type="component" value="Unassembled WGS sequence"/>
</dbReference>
<dbReference type="EMBL" id="MU128992">
    <property type="protein sequence ID" value="KAF9512015.1"/>
    <property type="molecule type" value="Genomic_DNA"/>
</dbReference>
<reference evidence="5" key="1">
    <citation type="journal article" date="2020" name="Nat. Commun.">
        <title>Large-scale genome sequencing of mycorrhizal fungi provides insights into the early evolution of symbiotic traits.</title>
        <authorList>
            <person name="Miyauchi S."/>
            <person name="Kiss E."/>
            <person name="Kuo A."/>
            <person name="Drula E."/>
            <person name="Kohler A."/>
            <person name="Sanchez-Garcia M."/>
            <person name="Morin E."/>
            <person name="Andreopoulos B."/>
            <person name="Barry K.W."/>
            <person name="Bonito G."/>
            <person name="Buee M."/>
            <person name="Carver A."/>
            <person name="Chen C."/>
            <person name="Cichocki N."/>
            <person name="Clum A."/>
            <person name="Culley D."/>
            <person name="Crous P.W."/>
            <person name="Fauchery L."/>
            <person name="Girlanda M."/>
            <person name="Hayes R.D."/>
            <person name="Keri Z."/>
            <person name="LaButti K."/>
            <person name="Lipzen A."/>
            <person name="Lombard V."/>
            <person name="Magnuson J."/>
            <person name="Maillard F."/>
            <person name="Murat C."/>
            <person name="Nolan M."/>
            <person name="Ohm R.A."/>
            <person name="Pangilinan J."/>
            <person name="Pereira M.F."/>
            <person name="Perotto S."/>
            <person name="Peter M."/>
            <person name="Pfister S."/>
            <person name="Riley R."/>
            <person name="Sitrit Y."/>
            <person name="Stielow J.B."/>
            <person name="Szollosi G."/>
            <person name="Zifcakova L."/>
            <person name="Stursova M."/>
            <person name="Spatafora J.W."/>
            <person name="Tedersoo L."/>
            <person name="Vaario L.M."/>
            <person name="Yamada A."/>
            <person name="Yan M."/>
            <person name="Wang P."/>
            <person name="Xu J."/>
            <person name="Bruns T."/>
            <person name="Baldrian P."/>
            <person name="Vilgalys R."/>
            <person name="Dunand C."/>
            <person name="Henrissat B."/>
            <person name="Grigoriev I.V."/>
            <person name="Hibbett D."/>
            <person name="Nagy L.G."/>
            <person name="Martin F.M."/>
        </authorList>
    </citation>
    <scope>NUCLEOTIDE SEQUENCE</scope>
    <source>
        <strain evidence="5">UP504</strain>
    </source>
</reference>
<proteinExistence type="predicted"/>
<dbReference type="SUPFAM" id="SSF50044">
    <property type="entry name" value="SH3-domain"/>
    <property type="match status" value="1"/>
</dbReference>
<dbReference type="OrthoDB" id="5340910at2759"/>
<dbReference type="InterPro" id="IPR001452">
    <property type="entry name" value="SH3_domain"/>
</dbReference>
<feature type="compositionally biased region" description="Polar residues" evidence="3">
    <location>
        <begin position="49"/>
        <end position="77"/>
    </location>
</feature>
<evidence type="ECO:0000259" key="4">
    <source>
        <dbReference type="PROSITE" id="PS50002"/>
    </source>
</evidence>
<dbReference type="Gene3D" id="2.30.30.40">
    <property type="entry name" value="SH3 Domains"/>
    <property type="match status" value="1"/>
</dbReference>
<dbReference type="PROSITE" id="PS50002">
    <property type="entry name" value="SH3"/>
    <property type="match status" value="1"/>
</dbReference>
<accession>A0A9P6AU73</accession>
<evidence type="ECO:0000313" key="5">
    <source>
        <dbReference type="EMBL" id="KAF9512015.1"/>
    </source>
</evidence>
<feature type="domain" description="SH3" evidence="4">
    <location>
        <begin position="180"/>
        <end position="243"/>
    </location>
</feature>
<name>A0A9P6AU73_9AGAM</name>
<gene>
    <name evidence="5" type="ORF">BS47DRAFT_1114310</name>
</gene>
<evidence type="ECO:0000256" key="3">
    <source>
        <dbReference type="SAM" id="MobiDB-lite"/>
    </source>
</evidence>
<dbReference type="InterPro" id="IPR036028">
    <property type="entry name" value="SH3-like_dom_sf"/>
</dbReference>
<comment type="caution">
    <text evidence="5">The sequence shown here is derived from an EMBL/GenBank/DDBJ whole genome shotgun (WGS) entry which is preliminary data.</text>
</comment>
<dbReference type="AlphaFoldDB" id="A0A9P6AU73"/>
<feature type="region of interest" description="Disordered" evidence="3">
    <location>
        <begin position="1"/>
        <end position="84"/>
    </location>
</feature>
<protein>
    <recommendedName>
        <fullName evidence="4">SH3 domain-containing protein</fullName>
    </recommendedName>
</protein>
<feature type="region of interest" description="Disordered" evidence="3">
    <location>
        <begin position="243"/>
        <end position="284"/>
    </location>
</feature>